<keyword evidence="2" id="KW-1185">Reference proteome</keyword>
<dbReference type="EMBL" id="CP033897">
    <property type="protein sequence ID" value="AZA11713.1"/>
    <property type="molecule type" value="Genomic_DNA"/>
</dbReference>
<organism evidence="1 2">
    <name type="scientific">Corynebacterium gerontici</name>
    <dbReference type="NCBI Taxonomy" id="2079234"/>
    <lineage>
        <taxon>Bacteria</taxon>
        <taxon>Bacillati</taxon>
        <taxon>Actinomycetota</taxon>
        <taxon>Actinomycetes</taxon>
        <taxon>Mycobacteriales</taxon>
        <taxon>Corynebacteriaceae</taxon>
        <taxon>Corynebacterium</taxon>
    </lineage>
</organism>
<dbReference type="Proteomes" id="UP000271587">
    <property type="component" value="Chromosome"/>
</dbReference>
<evidence type="ECO:0000313" key="2">
    <source>
        <dbReference type="Proteomes" id="UP000271587"/>
    </source>
</evidence>
<gene>
    <name evidence="1" type="ORF">CGERO_07065</name>
</gene>
<reference evidence="1 2" key="1">
    <citation type="submission" date="2018-11" db="EMBL/GenBank/DDBJ databases">
        <authorList>
            <person name="Kleinhagauer T."/>
            <person name="Glaeser S.P."/>
            <person name="Spergser J."/>
            <person name="Ruckert C."/>
            <person name="Kaempfer P."/>
            <person name="Busse H.-J."/>
        </authorList>
    </citation>
    <scope>NUCLEOTIDE SEQUENCE [LARGE SCALE GENOMIC DNA]</scope>
    <source>
        <strain evidence="1 2">W8</strain>
    </source>
</reference>
<sequence>MVYFILLTSVLIQVVDRVAIAELRCLEGRCGFILTSRNGDLVLTRNLHFTIGQCSHETIASEQVIASRPHRYPENLFNWHPSPSEAVQER</sequence>
<accession>A0A3G6J1Y1</accession>
<name>A0A3G6J1Y1_9CORY</name>
<dbReference type="AlphaFoldDB" id="A0A3G6J1Y1"/>
<evidence type="ECO:0000313" key="1">
    <source>
        <dbReference type="EMBL" id="AZA11713.1"/>
    </source>
</evidence>
<dbReference type="KEGG" id="cgk:CGERO_07065"/>
<protein>
    <submittedName>
        <fullName evidence="1">Uncharacterized protein</fullName>
    </submittedName>
</protein>
<proteinExistence type="predicted"/>